<dbReference type="CDD" id="cd00030">
    <property type="entry name" value="C2"/>
    <property type="match status" value="1"/>
</dbReference>
<dbReference type="EMBL" id="MLYV02000642">
    <property type="protein sequence ID" value="PSR80786.1"/>
    <property type="molecule type" value="Genomic_DNA"/>
</dbReference>
<evidence type="ECO:0000313" key="6">
    <source>
        <dbReference type="EMBL" id="PSR80786.1"/>
    </source>
</evidence>
<dbReference type="SUPFAM" id="SSF50998">
    <property type="entry name" value="Quinoprotein alcohol dehydrogenase-like"/>
    <property type="match status" value="1"/>
</dbReference>
<dbReference type="Pfam" id="PF24883">
    <property type="entry name" value="NPHP3_N"/>
    <property type="match status" value="1"/>
</dbReference>
<dbReference type="InterPro" id="IPR001680">
    <property type="entry name" value="WD40_rpt"/>
</dbReference>
<dbReference type="Gene3D" id="3.40.50.300">
    <property type="entry name" value="P-loop containing nucleotide triphosphate hydrolases"/>
    <property type="match status" value="1"/>
</dbReference>
<feature type="repeat" description="WD" evidence="3">
    <location>
        <begin position="1241"/>
        <end position="1275"/>
    </location>
</feature>
<evidence type="ECO:0000256" key="3">
    <source>
        <dbReference type="PROSITE-ProRule" id="PRU00221"/>
    </source>
</evidence>
<dbReference type="SMART" id="SM00320">
    <property type="entry name" value="WD40"/>
    <property type="match status" value="12"/>
</dbReference>
<dbReference type="STRING" id="98765.A0A2R6NZ02"/>
<name>A0A2R6NZ02_9APHY</name>
<evidence type="ECO:0008006" key="8">
    <source>
        <dbReference type="Google" id="ProtNLM"/>
    </source>
</evidence>
<dbReference type="SMART" id="SM00239">
    <property type="entry name" value="C2"/>
    <property type="match status" value="1"/>
</dbReference>
<keyword evidence="1 3" id="KW-0853">WD repeat</keyword>
<dbReference type="CDD" id="cd00200">
    <property type="entry name" value="WD40"/>
    <property type="match status" value="1"/>
</dbReference>
<dbReference type="Gene3D" id="2.60.40.150">
    <property type="entry name" value="C2 domain"/>
    <property type="match status" value="1"/>
</dbReference>
<dbReference type="PROSITE" id="PS50837">
    <property type="entry name" value="NACHT"/>
    <property type="match status" value="1"/>
</dbReference>
<feature type="domain" description="C2" evidence="4">
    <location>
        <begin position="1"/>
        <end position="117"/>
    </location>
</feature>
<dbReference type="InterPro" id="IPR027417">
    <property type="entry name" value="P-loop_NTPase"/>
</dbReference>
<evidence type="ECO:0000256" key="1">
    <source>
        <dbReference type="ARBA" id="ARBA00022574"/>
    </source>
</evidence>
<feature type="domain" description="NACHT" evidence="5">
    <location>
        <begin position="376"/>
        <end position="517"/>
    </location>
</feature>
<dbReference type="InterPro" id="IPR019775">
    <property type="entry name" value="WD40_repeat_CS"/>
</dbReference>
<keyword evidence="2" id="KW-0677">Repeat</keyword>
<dbReference type="PANTHER" id="PTHR19848">
    <property type="entry name" value="WD40 REPEAT PROTEIN"/>
    <property type="match status" value="1"/>
</dbReference>
<dbReference type="GO" id="GO:0000027">
    <property type="term" value="P:ribosomal large subunit assembly"/>
    <property type="evidence" value="ECO:0007669"/>
    <property type="project" value="TreeGrafter"/>
</dbReference>
<dbReference type="InterPro" id="IPR035892">
    <property type="entry name" value="C2_domain_sf"/>
</dbReference>
<dbReference type="OrthoDB" id="2658414at2759"/>
<dbReference type="Gene3D" id="2.130.10.10">
    <property type="entry name" value="YVTN repeat-like/Quinoprotein amine dehydrogenase"/>
    <property type="match status" value="3"/>
</dbReference>
<reference evidence="6 7" key="1">
    <citation type="submission" date="2018-02" db="EMBL/GenBank/DDBJ databases">
        <title>Genome sequence of the basidiomycete white-rot fungus Phlebia centrifuga.</title>
        <authorList>
            <person name="Granchi Z."/>
            <person name="Peng M."/>
            <person name="de Vries R.P."/>
            <person name="Hilden K."/>
            <person name="Makela M.R."/>
            <person name="Grigoriev I."/>
            <person name="Riley R."/>
        </authorList>
    </citation>
    <scope>NUCLEOTIDE SEQUENCE [LARGE SCALE GENOMIC DNA]</scope>
    <source>
        <strain evidence="6 7">FBCC195</strain>
    </source>
</reference>
<dbReference type="Pfam" id="PF00400">
    <property type="entry name" value="WD40"/>
    <property type="match status" value="6"/>
</dbReference>
<dbReference type="GO" id="GO:0005730">
    <property type="term" value="C:nucleolus"/>
    <property type="evidence" value="ECO:0007669"/>
    <property type="project" value="TreeGrafter"/>
</dbReference>
<sequence>MDDLTKSPTIVRLDVLRVKVLGQENLPQTVARTRFSKRKFYVELKVANTKQTTKKCKGGKTLEWNETVTFTDVDPSQTFEATVYAKRALFCYDDVKIGGFSDSVTSILSSSETLDTLLVVTRNLDSCPAAHLEFHIKVTPSASLASDTGAAIRSIANPVQKLPGSRSPPIPTDVASAAGNTAQTVKDVLLPVLKKIEPFCEAMDLVAEIVNNQLRMNDKIRDLFEKMDSFYAIVGQNLMSRLGDGKLSPPIVLLKRLSVVTMECCSFIQSYASKLDASGFVLGALKNSVSSTDGSRIQEYCETLGSLQLEFCKALGLKTHELVEKIAEYASLDDLPHVGGASLNAEGSCLEGTRRDIISDASNWIGPSSTSVAQQSILLLIGEAGTGKSAIASTIAVDFAVLGCSFGFKRGIQERCNPLNLFPTIARDLADFDDNFRRALCDSVGNKKALQTTTSLESQFQHFIKNPMASISRPILVVIDALDECGDNDKQRDALIKLLTNPDKLPPNLRFFITSRSEDDILCHFKGANKGHILVKYMSEISSQSTSADISLYIRTRLIDDCQPKLKDIDDLCCQTLARISQGLFQWAFVACQQIARPPRGRTSRERYDKLVQSGADLRHDSLLDYLYTDVLCALFEDDEEVMNRFKSVLGVVLSSLEPLSLTPVKALHETLKQSDEPYDAGDILRYLGSLLSGVTDTNIPIRPLHTSFLDFLTDPQRSKRFSVDMTQGHKNLLLASLRIMKRDLAFNICKLESSYVMNEYILDLPKRIRDYISEHLSYSCRFWARHLDVASTNGMSVEISRQTRDLLEPFMNEKLLFWLEALSVLGGVTLAFQAIAIVARVFKSEKSHTPNDSLLGCVTDIQKFLTKFASVIIISAPHIYISAVPFSPRRSWISQQYLPRLPRTLWVLNSPDDWPASQGVIQHSDEIWDIAISPDGARIAGACGESGVFIWDIRTGLLDSGLLDCGGFALCVTFSADGARVAYALSIGTIGVWDTESGRNWTIAESIFGPDWDDDVGCLTFSPNGRKLIAGSLLGKVGIWDTSSGDASGAILYQSIMKCRFECISFLSHGGALACGYKEKTIEVWKWDATTLQLTEQPLHIEAESSVSAFGVSFDGRYVAAGLENNTICLWGLPEGTPIGISVSRSSRNHWELWRIAFTQDGSHFASARRGGAVDVWEITPTGPVLEISLQGHTNWVKGLAYSPDGRHLFSCSDDRTIRKWDAHSTNTPDPIIPQFTLSIVGVHISHDGTRIASVSWDGTVRLWDGASGTAIGSPSRLSTREPFDGIYHSAMSRDGTRIMAVSRGMVRLLDFKGCKQTERRIELYTHYESTGVFSADGSRIYITSGDRIHIIDVDTMEETPDSSTGKVFPVKRFYYPPVISPDGAQLAVLSVDMDETVRLRTLDSQTVEEVSLPMLLYSSDQLRCWCISPDLHYVACKLLQKDNIQVMCIEDGILQKAISLNFANRQCDCLVFLPYTTGTHLASAHGSDIVIWDLVSCNPIIGPLRHSNSTARVTSMACFQDGMRLVAGYEDGKVLVWDVSVFGDSHSGNSVIPIVLSREAAHALPHPEDILSPEVEAPKVYSKGNPINTVAMTEDGWIVGPEYRHLFWVPPELRARILPRMMKWDLTGGQEYVQLDLSQFAAHGRRWTDCYVDMRDTTFMRGTNLFTANDVDTNGHGVLASGLAMVEGARGRVRIVTAGSQSYSYKMYNTIMNQ</sequence>
<comment type="caution">
    <text evidence="6">The sequence shown here is derived from an EMBL/GenBank/DDBJ whole genome shotgun (WGS) entry which is preliminary data.</text>
</comment>
<dbReference type="InterPro" id="IPR036322">
    <property type="entry name" value="WD40_repeat_dom_sf"/>
</dbReference>
<dbReference type="InterPro" id="IPR056884">
    <property type="entry name" value="NPHP3-like_N"/>
</dbReference>
<keyword evidence="7" id="KW-1185">Reference proteome</keyword>
<evidence type="ECO:0000259" key="4">
    <source>
        <dbReference type="PROSITE" id="PS50004"/>
    </source>
</evidence>
<accession>A0A2R6NZ02</accession>
<dbReference type="SUPFAM" id="SSF50978">
    <property type="entry name" value="WD40 repeat-like"/>
    <property type="match status" value="2"/>
</dbReference>
<dbReference type="PROSITE" id="PS50294">
    <property type="entry name" value="WD_REPEATS_REGION"/>
    <property type="match status" value="2"/>
</dbReference>
<dbReference type="SUPFAM" id="SSF52540">
    <property type="entry name" value="P-loop containing nucleoside triphosphate hydrolases"/>
    <property type="match status" value="1"/>
</dbReference>
<feature type="repeat" description="WD" evidence="3">
    <location>
        <begin position="921"/>
        <end position="957"/>
    </location>
</feature>
<dbReference type="SUPFAM" id="SSF49562">
    <property type="entry name" value="C2 domain (Calcium/lipid-binding domain, CaLB)"/>
    <property type="match status" value="1"/>
</dbReference>
<dbReference type="PROSITE" id="PS50004">
    <property type="entry name" value="C2"/>
    <property type="match status" value="1"/>
</dbReference>
<feature type="repeat" description="WD" evidence="3">
    <location>
        <begin position="1508"/>
        <end position="1542"/>
    </location>
</feature>
<organism evidence="6 7">
    <name type="scientific">Hermanssonia centrifuga</name>
    <dbReference type="NCBI Taxonomy" id="98765"/>
    <lineage>
        <taxon>Eukaryota</taxon>
        <taxon>Fungi</taxon>
        <taxon>Dikarya</taxon>
        <taxon>Basidiomycota</taxon>
        <taxon>Agaricomycotina</taxon>
        <taxon>Agaricomycetes</taxon>
        <taxon>Polyporales</taxon>
        <taxon>Meruliaceae</taxon>
        <taxon>Hermanssonia</taxon>
    </lineage>
</organism>
<proteinExistence type="predicted"/>
<dbReference type="Pfam" id="PF00168">
    <property type="entry name" value="C2"/>
    <property type="match status" value="1"/>
</dbReference>
<feature type="repeat" description="WD" evidence="3">
    <location>
        <begin position="1017"/>
        <end position="1051"/>
    </location>
</feature>
<protein>
    <recommendedName>
        <fullName evidence="8">C2 domain-containing protein</fullName>
    </recommendedName>
</protein>
<dbReference type="InterPro" id="IPR007111">
    <property type="entry name" value="NACHT_NTPase"/>
</dbReference>
<gene>
    <name evidence="6" type="ORF">PHLCEN_2v6606</name>
</gene>
<evidence type="ECO:0000259" key="5">
    <source>
        <dbReference type="PROSITE" id="PS50837"/>
    </source>
</evidence>
<dbReference type="PROSITE" id="PS50082">
    <property type="entry name" value="WD_REPEATS_2"/>
    <property type="match status" value="5"/>
</dbReference>
<dbReference type="InterPro" id="IPR015943">
    <property type="entry name" value="WD40/YVTN_repeat-like_dom_sf"/>
</dbReference>
<dbReference type="InterPro" id="IPR011047">
    <property type="entry name" value="Quinoprotein_ADH-like_sf"/>
</dbReference>
<feature type="repeat" description="WD" evidence="3">
    <location>
        <begin position="1191"/>
        <end position="1232"/>
    </location>
</feature>
<evidence type="ECO:0000313" key="7">
    <source>
        <dbReference type="Proteomes" id="UP000186601"/>
    </source>
</evidence>
<dbReference type="PROSITE" id="PS00678">
    <property type="entry name" value="WD_REPEATS_1"/>
    <property type="match status" value="1"/>
</dbReference>
<evidence type="ECO:0000256" key="2">
    <source>
        <dbReference type="ARBA" id="ARBA00022737"/>
    </source>
</evidence>
<dbReference type="Proteomes" id="UP000186601">
    <property type="component" value="Unassembled WGS sequence"/>
</dbReference>
<dbReference type="InterPro" id="IPR000008">
    <property type="entry name" value="C2_dom"/>
</dbReference>
<dbReference type="PANTHER" id="PTHR19848:SF8">
    <property type="entry name" value="F-BOX AND WD REPEAT DOMAIN CONTAINING 7"/>
    <property type="match status" value="1"/>
</dbReference>